<evidence type="ECO:0000259" key="1">
    <source>
        <dbReference type="Pfam" id="PF01261"/>
    </source>
</evidence>
<dbReference type="Proteomes" id="UP000830167">
    <property type="component" value="Chromosome"/>
</dbReference>
<dbReference type="InterPro" id="IPR036237">
    <property type="entry name" value="Xyl_isomerase-like_sf"/>
</dbReference>
<keyword evidence="2" id="KW-0413">Isomerase</keyword>
<evidence type="ECO:0000313" key="2">
    <source>
        <dbReference type="EMBL" id="UOF89498.1"/>
    </source>
</evidence>
<gene>
    <name evidence="2" type="ORF">LSG31_16600</name>
</gene>
<dbReference type="GO" id="GO:0016853">
    <property type="term" value="F:isomerase activity"/>
    <property type="evidence" value="ECO:0007669"/>
    <property type="project" value="UniProtKB-KW"/>
</dbReference>
<evidence type="ECO:0000313" key="3">
    <source>
        <dbReference type="Proteomes" id="UP000830167"/>
    </source>
</evidence>
<keyword evidence="3" id="KW-1185">Reference proteome</keyword>
<dbReference type="EMBL" id="CP089291">
    <property type="protein sequence ID" value="UOF89498.1"/>
    <property type="molecule type" value="Genomic_DNA"/>
</dbReference>
<proteinExistence type="predicted"/>
<dbReference type="Pfam" id="PF01261">
    <property type="entry name" value="AP_endonuc_2"/>
    <property type="match status" value="1"/>
</dbReference>
<feature type="domain" description="Xylose isomerase-like TIM barrel" evidence="1">
    <location>
        <begin position="14"/>
        <end position="251"/>
    </location>
</feature>
<dbReference type="InterPro" id="IPR013022">
    <property type="entry name" value="Xyl_isomerase-like_TIM-brl"/>
</dbReference>
<dbReference type="SUPFAM" id="SSF51658">
    <property type="entry name" value="Xylose isomerase-like"/>
    <property type="match status" value="1"/>
</dbReference>
<dbReference type="RefSeq" id="WP_347436188.1">
    <property type="nucleotide sequence ID" value="NZ_CP089291.1"/>
</dbReference>
<protein>
    <submittedName>
        <fullName evidence="2">Sugar phosphate isomerase/epimerase</fullName>
    </submittedName>
</protein>
<dbReference type="Gene3D" id="3.20.20.150">
    <property type="entry name" value="Divalent-metal-dependent TIM barrel enzymes"/>
    <property type="match status" value="1"/>
</dbReference>
<dbReference type="InterPro" id="IPR050312">
    <property type="entry name" value="IolE/XylAMocC-like"/>
</dbReference>
<accession>A0ABY4CGF7</accession>
<reference evidence="2" key="1">
    <citation type="submission" date="2021-12" db="EMBL/GenBank/DDBJ databases">
        <title>Alicyclobacillaceae gen. nov., sp. nov., isolated from chalcocite enrichment system.</title>
        <authorList>
            <person name="Jiang Z."/>
        </authorList>
    </citation>
    <scope>NUCLEOTIDE SEQUENCE</scope>
    <source>
        <strain evidence="2">MYW30-H2</strain>
    </source>
</reference>
<dbReference type="PANTHER" id="PTHR12110">
    <property type="entry name" value="HYDROXYPYRUVATE ISOMERASE"/>
    <property type="match status" value="1"/>
</dbReference>
<dbReference type="PANTHER" id="PTHR12110:SF21">
    <property type="entry name" value="XYLOSE ISOMERASE-LIKE TIM BARREL DOMAIN-CONTAINING PROTEIN"/>
    <property type="match status" value="1"/>
</dbReference>
<organism evidence="2 3">
    <name type="scientific">Fodinisporobacter ferrooxydans</name>
    <dbReference type="NCBI Taxonomy" id="2901836"/>
    <lineage>
        <taxon>Bacteria</taxon>
        <taxon>Bacillati</taxon>
        <taxon>Bacillota</taxon>
        <taxon>Bacilli</taxon>
        <taxon>Bacillales</taxon>
        <taxon>Alicyclobacillaceae</taxon>
        <taxon>Fodinisporobacter</taxon>
    </lineage>
</organism>
<name>A0ABY4CGF7_9BACL</name>
<sequence length="253" mass="28890">MLLGCCVDAEHLSHVAESGFDFAELRVESTLPMEKEDVWQRERKRLLSCNVPIPSFNVLLPRGMHVVGPNVALAELRTYLDTVFYRMAELGGRHISFGSGAARNVPEHFERQQAKAQLVDFIGLLASIAEPYSIQVNIEFLNRKETNIILSLKEANEYAKQINKTSVKILADLYHIMEEEEPLADLYQVREHLGYVHVADSGRLYPGSGSYPYHEYFKILREIGYDGPVSVECRWGNIREEMKAAARFLRQFV</sequence>